<feature type="compositionally biased region" description="Polar residues" evidence="5">
    <location>
        <begin position="37"/>
        <end position="46"/>
    </location>
</feature>
<dbReference type="PANTHER" id="PTHR22911">
    <property type="entry name" value="ACYL-MALONYL CONDENSING ENZYME-RELATED"/>
    <property type="match status" value="1"/>
</dbReference>
<evidence type="ECO:0000256" key="5">
    <source>
        <dbReference type="SAM" id="MobiDB-lite"/>
    </source>
</evidence>
<feature type="domain" description="EamA" evidence="7">
    <location>
        <begin position="336"/>
        <end position="466"/>
    </location>
</feature>
<evidence type="ECO:0000256" key="1">
    <source>
        <dbReference type="ARBA" id="ARBA00004141"/>
    </source>
</evidence>
<feature type="compositionally biased region" description="Basic residues" evidence="5">
    <location>
        <begin position="1"/>
        <end position="13"/>
    </location>
</feature>
<dbReference type="GO" id="GO:0016020">
    <property type="term" value="C:membrane"/>
    <property type="evidence" value="ECO:0007669"/>
    <property type="project" value="UniProtKB-SubCell"/>
</dbReference>
<evidence type="ECO:0000256" key="3">
    <source>
        <dbReference type="ARBA" id="ARBA00022989"/>
    </source>
</evidence>
<feature type="transmembrane region" description="Helical" evidence="6">
    <location>
        <begin position="543"/>
        <end position="564"/>
    </location>
</feature>
<keyword evidence="3 6" id="KW-1133">Transmembrane helix</keyword>
<evidence type="ECO:0000256" key="2">
    <source>
        <dbReference type="ARBA" id="ARBA00022692"/>
    </source>
</evidence>
<feature type="region of interest" description="Disordered" evidence="5">
    <location>
        <begin position="217"/>
        <end position="297"/>
    </location>
</feature>
<dbReference type="AlphaFoldDB" id="A0A9J6G5K2"/>
<organism evidence="8 9">
    <name type="scientific">Haemaphysalis longicornis</name>
    <name type="common">Bush tick</name>
    <dbReference type="NCBI Taxonomy" id="44386"/>
    <lineage>
        <taxon>Eukaryota</taxon>
        <taxon>Metazoa</taxon>
        <taxon>Ecdysozoa</taxon>
        <taxon>Arthropoda</taxon>
        <taxon>Chelicerata</taxon>
        <taxon>Arachnida</taxon>
        <taxon>Acari</taxon>
        <taxon>Parasitiformes</taxon>
        <taxon>Ixodida</taxon>
        <taxon>Ixodoidea</taxon>
        <taxon>Ixodidae</taxon>
        <taxon>Haemaphysalinae</taxon>
        <taxon>Haemaphysalis</taxon>
    </lineage>
</organism>
<gene>
    <name evidence="8" type="ORF">HPB48_001838</name>
</gene>
<dbReference type="Proteomes" id="UP000821853">
    <property type="component" value="Chromosome 3"/>
</dbReference>
<evidence type="ECO:0000313" key="8">
    <source>
        <dbReference type="EMBL" id="KAH9369961.1"/>
    </source>
</evidence>
<dbReference type="SUPFAM" id="SSF103481">
    <property type="entry name" value="Multidrug resistance efflux transporter EmrE"/>
    <property type="match status" value="2"/>
</dbReference>
<dbReference type="InterPro" id="IPR037185">
    <property type="entry name" value="EmrE-like"/>
</dbReference>
<feature type="transmembrane region" description="Helical" evidence="6">
    <location>
        <begin position="601"/>
        <end position="624"/>
    </location>
</feature>
<dbReference type="EMBL" id="JABSTR010000005">
    <property type="protein sequence ID" value="KAH9369961.1"/>
    <property type="molecule type" value="Genomic_DNA"/>
</dbReference>
<sequence length="672" mass="71955">MPKRSKSSKKKRSLGASAATTPQFPSDVRSDGEDTDAASSVANNAPRSHRHRATGTEAKAARKRRRSLKSPGQLLPNAASMANGQQSPGAALTASHRTPPGSEIVATGQPPLLSERPSSTVLPGVDKKSSSTGASADKPAIETQVEAAVSQALPRQPDVDLAATTAEEKLRVVTAGLPSLSRLQDGEPTVAVVNPTTPSRRRVSLSLSSGIENLEEALVSSSKGEQKAAPDGVVRRNYNSSASCSRGTQSATLRRAESVTPANAASAPLTGPTFSTRPNVPVVGHDEGRNAEQPDSVPGLTPMALPMCDVSTDSLVATAPIETMTAQPRPADAGARGVLFTMLHCLSQAMINVLIKEVVQIPKTKLAYYVAFGYMMGNMPEAFTLPNPFGPRHAQMDLILRGLSSLSSLMLKVEALQHIAVSDLAVVYTLVPMCVTVISWYFLGEGMSVTMWTSICLCLAGIILVMRPTIIFEEWDTERTQTRVTGFMYAFASAFCLSALILLIRFTRHATREFLGFNSGLIRTTMMLLMCVGAGSFDELLDGRYLGTLVMVGKLSFCAIFFLGKALQRESGAFVTTLKFSGEIIFSVILQIAFLDLYPDVWTIGGIVLVALSFMVTACGHYFVPPSWRQLRPRKSSRPPGQSTWFPEERAAASAARSASMKPLSSGFKPLK</sequence>
<feature type="compositionally biased region" description="Polar residues" evidence="5">
    <location>
        <begin position="237"/>
        <end position="252"/>
    </location>
</feature>
<evidence type="ECO:0000256" key="6">
    <source>
        <dbReference type="SAM" id="Phobius"/>
    </source>
</evidence>
<dbReference type="InterPro" id="IPR000620">
    <property type="entry name" value="EamA_dom"/>
</dbReference>
<keyword evidence="9" id="KW-1185">Reference proteome</keyword>
<proteinExistence type="predicted"/>
<feature type="region of interest" description="Disordered" evidence="5">
    <location>
        <begin position="1"/>
        <end position="140"/>
    </location>
</feature>
<comment type="caution">
    <text evidence="8">The sequence shown here is derived from an EMBL/GenBank/DDBJ whole genome shotgun (WGS) entry which is preliminary data.</text>
</comment>
<feature type="transmembrane region" description="Helical" evidence="6">
    <location>
        <begin position="425"/>
        <end position="443"/>
    </location>
</feature>
<evidence type="ECO:0000259" key="7">
    <source>
        <dbReference type="Pfam" id="PF00892"/>
    </source>
</evidence>
<dbReference type="Pfam" id="PF00892">
    <property type="entry name" value="EamA"/>
    <property type="match status" value="1"/>
</dbReference>
<keyword evidence="2 6" id="KW-0812">Transmembrane</keyword>
<reference evidence="8 9" key="1">
    <citation type="journal article" date="2020" name="Cell">
        <title>Large-Scale Comparative Analyses of Tick Genomes Elucidate Their Genetic Diversity and Vector Capacities.</title>
        <authorList>
            <consortium name="Tick Genome and Microbiome Consortium (TIGMIC)"/>
            <person name="Jia N."/>
            <person name="Wang J."/>
            <person name="Shi W."/>
            <person name="Du L."/>
            <person name="Sun Y."/>
            <person name="Zhan W."/>
            <person name="Jiang J.F."/>
            <person name="Wang Q."/>
            <person name="Zhang B."/>
            <person name="Ji P."/>
            <person name="Bell-Sakyi L."/>
            <person name="Cui X.M."/>
            <person name="Yuan T.T."/>
            <person name="Jiang B.G."/>
            <person name="Yang W.F."/>
            <person name="Lam T.T."/>
            <person name="Chang Q.C."/>
            <person name="Ding S.J."/>
            <person name="Wang X.J."/>
            <person name="Zhu J.G."/>
            <person name="Ruan X.D."/>
            <person name="Zhao L."/>
            <person name="Wei J.T."/>
            <person name="Ye R.Z."/>
            <person name="Que T.C."/>
            <person name="Du C.H."/>
            <person name="Zhou Y.H."/>
            <person name="Cheng J.X."/>
            <person name="Dai P.F."/>
            <person name="Guo W.B."/>
            <person name="Han X.H."/>
            <person name="Huang E.J."/>
            <person name="Li L.F."/>
            <person name="Wei W."/>
            <person name="Gao Y.C."/>
            <person name="Liu J.Z."/>
            <person name="Shao H.Z."/>
            <person name="Wang X."/>
            <person name="Wang C.C."/>
            <person name="Yang T.C."/>
            <person name="Huo Q.B."/>
            <person name="Li W."/>
            <person name="Chen H.Y."/>
            <person name="Chen S.E."/>
            <person name="Zhou L.G."/>
            <person name="Ni X.B."/>
            <person name="Tian J.H."/>
            <person name="Sheng Y."/>
            <person name="Liu T."/>
            <person name="Pan Y.S."/>
            <person name="Xia L.Y."/>
            <person name="Li J."/>
            <person name="Zhao F."/>
            <person name="Cao W.C."/>
        </authorList>
    </citation>
    <scope>NUCLEOTIDE SEQUENCE [LARGE SCALE GENOMIC DNA]</scope>
    <source>
        <strain evidence="8">HaeL-2018</strain>
    </source>
</reference>
<accession>A0A9J6G5K2</accession>
<feature type="transmembrane region" description="Helical" evidence="6">
    <location>
        <begin position="484"/>
        <end position="503"/>
    </location>
</feature>
<feature type="transmembrane region" description="Helical" evidence="6">
    <location>
        <begin position="576"/>
        <end position="595"/>
    </location>
</feature>
<dbReference type="VEuPathDB" id="VectorBase:HLOH_043338"/>
<evidence type="ECO:0000256" key="4">
    <source>
        <dbReference type="ARBA" id="ARBA00023136"/>
    </source>
</evidence>
<protein>
    <recommendedName>
        <fullName evidence="7">EamA domain-containing protein</fullName>
    </recommendedName>
</protein>
<dbReference type="OrthoDB" id="306876at2759"/>
<keyword evidence="4 6" id="KW-0472">Membrane</keyword>
<name>A0A9J6G5K2_HAELO</name>
<feature type="transmembrane region" description="Helical" evidence="6">
    <location>
        <begin position="515"/>
        <end position="537"/>
    </location>
</feature>
<comment type="subcellular location">
    <subcellularLocation>
        <location evidence="1">Membrane</location>
        <topology evidence="1">Multi-pass membrane protein</topology>
    </subcellularLocation>
</comment>
<dbReference type="PANTHER" id="PTHR22911:SF6">
    <property type="entry name" value="SOLUTE CARRIER FAMILY 35 MEMBER G1"/>
    <property type="match status" value="1"/>
</dbReference>
<dbReference type="Gene3D" id="1.10.3730.20">
    <property type="match status" value="1"/>
</dbReference>
<evidence type="ECO:0000313" key="9">
    <source>
        <dbReference type="Proteomes" id="UP000821853"/>
    </source>
</evidence>
<feature type="transmembrane region" description="Helical" evidence="6">
    <location>
        <begin position="450"/>
        <end position="472"/>
    </location>
</feature>